<dbReference type="InterPro" id="IPR022551">
    <property type="entry name" value="BrxC"/>
</dbReference>
<proteinExistence type="predicted"/>
<dbReference type="InterPro" id="IPR036249">
    <property type="entry name" value="Thioredoxin-like_sf"/>
</dbReference>
<accession>A0A3D5IYA8</accession>
<dbReference type="EMBL" id="DPMF01000175">
    <property type="protein sequence ID" value="HCV80865.1"/>
    <property type="molecule type" value="Genomic_DNA"/>
</dbReference>
<dbReference type="Gene3D" id="3.40.30.10">
    <property type="entry name" value="Glutaredoxin"/>
    <property type="match status" value="1"/>
</dbReference>
<sequence length="130" mass="15229">MGIFDKMFGGEKESKNESKINWIPLVEVTQLEEAMQQSEQHLVGILKHSTRCGISKMVLRQFENSYDLPKEAPVDLYFLDLLSYRDISNEIAKRFNVRHESPQLILFQQKKVVHHSSHQDIDVENLKEFL</sequence>
<dbReference type="SUPFAM" id="SSF52833">
    <property type="entry name" value="Thioredoxin-like"/>
    <property type="match status" value="1"/>
</dbReference>
<dbReference type="RefSeq" id="WP_013070707.1">
    <property type="nucleotide sequence ID" value="NZ_CAJXAW010000036.1"/>
</dbReference>
<name>A0A3D5IYA8_9FLAO</name>
<protein>
    <submittedName>
        <fullName evidence="1">Bacillithiol system redox-active protein YtxJ</fullName>
    </submittedName>
</protein>
<dbReference type="OMA" id="KHSTRCS"/>
<dbReference type="Proteomes" id="UP000264330">
    <property type="component" value="Unassembled WGS sequence"/>
</dbReference>
<dbReference type="AlphaFoldDB" id="A0A3D5IYA8"/>
<evidence type="ECO:0000313" key="2">
    <source>
        <dbReference type="Proteomes" id="UP000264330"/>
    </source>
</evidence>
<reference evidence="1 2" key="1">
    <citation type="journal article" date="2018" name="Nat. Biotechnol.">
        <title>A standardized bacterial taxonomy based on genome phylogeny substantially revises the tree of life.</title>
        <authorList>
            <person name="Parks D.H."/>
            <person name="Chuvochina M."/>
            <person name="Waite D.W."/>
            <person name="Rinke C."/>
            <person name="Skarshewski A."/>
            <person name="Chaumeil P.A."/>
            <person name="Hugenholtz P."/>
        </authorList>
    </citation>
    <scope>NUCLEOTIDE SEQUENCE [LARGE SCALE GENOMIC DNA]</scope>
    <source>
        <strain evidence="1">UBA9359</strain>
    </source>
</reference>
<gene>
    <name evidence="1" type="primary">ytxJ</name>
    <name evidence="1" type="ORF">DGQ38_07445</name>
</gene>
<dbReference type="NCBIfam" id="TIGR04019">
    <property type="entry name" value="B_thiol_YtxJ"/>
    <property type="match status" value="1"/>
</dbReference>
<evidence type="ECO:0000313" key="1">
    <source>
        <dbReference type="EMBL" id="HCV80865.1"/>
    </source>
</evidence>
<dbReference type="Pfam" id="PF11009">
    <property type="entry name" value="BrxC"/>
    <property type="match status" value="1"/>
</dbReference>
<comment type="caution">
    <text evidence="1">The sequence shown here is derived from an EMBL/GenBank/DDBJ whole genome shotgun (WGS) entry which is preliminary data.</text>
</comment>
<organism evidence="1 2">
    <name type="scientific">Zunongwangia profunda</name>
    <dbReference type="NCBI Taxonomy" id="398743"/>
    <lineage>
        <taxon>Bacteria</taxon>
        <taxon>Pseudomonadati</taxon>
        <taxon>Bacteroidota</taxon>
        <taxon>Flavobacteriia</taxon>
        <taxon>Flavobacteriales</taxon>
        <taxon>Flavobacteriaceae</taxon>
        <taxon>Zunongwangia</taxon>
    </lineage>
</organism>